<proteinExistence type="predicted"/>
<dbReference type="AlphaFoldDB" id="A0A645CUL5"/>
<organism evidence="1">
    <name type="scientific">bioreactor metagenome</name>
    <dbReference type="NCBI Taxonomy" id="1076179"/>
    <lineage>
        <taxon>unclassified sequences</taxon>
        <taxon>metagenomes</taxon>
        <taxon>ecological metagenomes</taxon>
    </lineage>
</organism>
<protein>
    <submittedName>
        <fullName evidence="1">Uncharacterized protein</fullName>
    </submittedName>
</protein>
<comment type="caution">
    <text evidence="1">The sequence shown here is derived from an EMBL/GenBank/DDBJ whole genome shotgun (WGS) entry which is preliminary data.</text>
</comment>
<dbReference type="EMBL" id="VSSQ01030333">
    <property type="protein sequence ID" value="MPM80830.1"/>
    <property type="molecule type" value="Genomic_DNA"/>
</dbReference>
<accession>A0A645CUL5</accession>
<sequence length="70" mass="8244">MSIQPKRAREKLVFSIHFTLYPGVDNNFIRFIQTTPRRNLARRVCEAMDAYLSIAHQNDLEKRSAEVNHE</sequence>
<gene>
    <name evidence="1" type="ORF">SDC9_127881</name>
</gene>
<reference evidence="1" key="1">
    <citation type="submission" date="2019-08" db="EMBL/GenBank/DDBJ databases">
        <authorList>
            <person name="Kucharzyk K."/>
            <person name="Murdoch R.W."/>
            <person name="Higgins S."/>
            <person name="Loffler F."/>
        </authorList>
    </citation>
    <scope>NUCLEOTIDE SEQUENCE</scope>
</reference>
<evidence type="ECO:0000313" key="1">
    <source>
        <dbReference type="EMBL" id="MPM80830.1"/>
    </source>
</evidence>
<name>A0A645CUL5_9ZZZZ</name>